<dbReference type="CDD" id="cd15369">
    <property type="entry name" value="7tmA_PAR1"/>
    <property type="match status" value="1"/>
</dbReference>
<reference evidence="21" key="1">
    <citation type="submission" date="2020-11" db="EMBL/GenBank/DDBJ databases">
        <title>Gallus gallus (Chicken) genome, bGalGal1, GRCg7b, maternal haplotype autosomes + Z &amp; W.</title>
        <authorList>
            <person name="Warren W."/>
            <person name="Formenti G."/>
            <person name="Fedrigo O."/>
            <person name="Haase B."/>
            <person name="Mountcastle J."/>
            <person name="Balacco J."/>
            <person name="Tracey A."/>
            <person name="Schneider V."/>
            <person name="Okimoto R."/>
            <person name="Cheng H."/>
            <person name="Hawken R."/>
            <person name="Howe K."/>
            <person name="Jarvis E.D."/>
        </authorList>
    </citation>
    <scope>NUCLEOTIDE SEQUENCE [LARGE SCALE GENOMIC DNA]</scope>
    <source>
        <strain evidence="21">Broiler</strain>
    </source>
</reference>
<dbReference type="GO" id="GO:0007200">
    <property type="term" value="P:phospholipase C-activating G protein-coupled receptor signaling pathway"/>
    <property type="evidence" value="ECO:0000318"/>
    <property type="project" value="GO_Central"/>
</dbReference>
<dbReference type="GO" id="GO:0036145">
    <property type="term" value="P:dendritic cell homeostasis"/>
    <property type="evidence" value="ECO:0007669"/>
    <property type="project" value="Ensembl"/>
</dbReference>
<keyword evidence="10 19" id="KW-0472">Membrane</keyword>
<feature type="compositionally biased region" description="Low complexity" evidence="18">
    <location>
        <begin position="459"/>
        <end position="476"/>
    </location>
</feature>
<evidence type="ECO:0000256" key="7">
    <source>
        <dbReference type="ARBA" id="ARBA00022989"/>
    </source>
</evidence>
<evidence type="ECO:0000256" key="10">
    <source>
        <dbReference type="ARBA" id="ARBA00023136"/>
    </source>
</evidence>
<evidence type="ECO:0000256" key="11">
    <source>
        <dbReference type="ARBA" id="ARBA00023157"/>
    </source>
</evidence>
<keyword evidence="4 17" id="KW-0812">Transmembrane</keyword>
<dbReference type="GO" id="GO:0032967">
    <property type="term" value="P:positive regulation of collagen biosynthetic process"/>
    <property type="evidence" value="ECO:0007669"/>
    <property type="project" value="Ensembl"/>
</dbReference>
<dbReference type="GO" id="GO:0035025">
    <property type="term" value="P:positive regulation of Rho protein signal transduction"/>
    <property type="evidence" value="ECO:0007669"/>
    <property type="project" value="Ensembl"/>
</dbReference>
<dbReference type="GO" id="GO:0051897">
    <property type="term" value="P:positive regulation of phosphatidylinositol 3-kinase/protein kinase B signal transduction"/>
    <property type="evidence" value="ECO:0007669"/>
    <property type="project" value="Ensembl"/>
</dbReference>
<keyword evidence="3" id="KW-1003">Cell membrane</keyword>
<dbReference type="Proteomes" id="UP000000539">
    <property type="component" value="Chromosome Z"/>
</dbReference>
<evidence type="ECO:0000256" key="18">
    <source>
        <dbReference type="SAM" id="MobiDB-lite"/>
    </source>
</evidence>
<dbReference type="GO" id="GO:0005886">
    <property type="term" value="C:plasma membrane"/>
    <property type="evidence" value="ECO:0000318"/>
    <property type="project" value="GO_Central"/>
</dbReference>
<dbReference type="GO" id="GO:0048873">
    <property type="term" value="P:homeostasis of number of cells within a tissue"/>
    <property type="evidence" value="ECO:0007669"/>
    <property type="project" value="Ensembl"/>
</dbReference>
<keyword evidence="9" id="KW-0094">Blood coagulation</keyword>
<feature type="transmembrane region" description="Helical" evidence="19">
    <location>
        <begin position="376"/>
        <end position="402"/>
    </location>
</feature>
<dbReference type="GO" id="GO:0043123">
    <property type="term" value="P:positive regulation of canonical NF-kappaB signal transduction"/>
    <property type="evidence" value="ECO:0007669"/>
    <property type="project" value="Ensembl"/>
</dbReference>
<evidence type="ECO:0000256" key="8">
    <source>
        <dbReference type="ARBA" id="ARBA00023040"/>
    </source>
</evidence>
<dbReference type="GeneTree" id="ENSGT01050000244840"/>
<evidence type="ECO:0000256" key="14">
    <source>
        <dbReference type="ARBA" id="ARBA00023224"/>
    </source>
</evidence>
<dbReference type="PRINTS" id="PR01428">
    <property type="entry name" value="PROTEASEAR"/>
</dbReference>
<dbReference type="GO" id="GO:0045217">
    <property type="term" value="P:cell-cell junction maintenance"/>
    <property type="evidence" value="ECO:0007669"/>
    <property type="project" value="Ensembl"/>
</dbReference>
<dbReference type="PRINTS" id="PR00237">
    <property type="entry name" value="GPCRRHODOPSN"/>
</dbReference>
<evidence type="ECO:0000256" key="4">
    <source>
        <dbReference type="ARBA" id="ARBA00022692"/>
    </source>
</evidence>
<dbReference type="InterPro" id="IPR000935">
    <property type="entry name" value="Thrmbn_rcpt"/>
</dbReference>
<dbReference type="GO" id="GO:0009986">
    <property type="term" value="C:cell surface"/>
    <property type="evidence" value="ECO:0007669"/>
    <property type="project" value="Ensembl"/>
</dbReference>
<evidence type="ECO:0000256" key="2">
    <source>
        <dbReference type="ARBA" id="ARBA00019705"/>
    </source>
</evidence>
<dbReference type="PANTHER" id="PTHR24232">
    <property type="entry name" value="G-PROTEIN COUPLED RECEPTOR"/>
    <property type="match status" value="1"/>
</dbReference>
<evidence type="ECO:0000313" key="21">
    <source>
        <dbReference type="Ensembl" id="ENSGALP00010014293.1"/>
    </source>
</evidence>
<feature type="transmembrane region" description="Helical" evidence="19">
    <location>
        <begin position="329"/>
        <end position="356"/>
    </location>
</feature>
<dbReference type="GO" id="GO:1900134">
    <property type="term" value="P:negative regulation of renin secretion into blood stream"/>
    <property type="evidence" value="ECO:0007669"/>
    <property type="project" value="Ensembl"/>
</dbReference>
<dbReference type="OrthoDB" id="9370401at2759"/>
<dbReference type="Pfam" id="PF00001">
    <property type="entry name" value="7tm_1"/>
    <property type="match status" value="1"/>
</dbReference>
<dbReference type="GO" id="GO:0070374">
    <property type="term" value="P:positive regulation of ERK1 and ERK2 cascade"/>
    <property type="evidence" value="ECO:0007669"/>
    <property type="project" value="Ensembl"/>
</dbReference>
<dbReference type="GO" id="GO:0032757">
    <property type="term" value="P:positive regulation of interleukin-8 production"/>
    <property type="evidence" value="ECO:0007669"/>
    <property type="project" value="Ensembl"/>
</dbReference>
<dbReference type="GO" id="GO:0031681">
    <property type="term" value="F:G-protein beta-subunit binding"/>
    <property type="evidence" value="ECO:0007669"/>
    <property type="project" value="Ensembl"/>
</dbReference>
<keyword evidence="11 16" id="KW-1015">Disulfide bond</keyword>
<dbReference type="InterPro" id="IPR000276">
    <property type="entry name" value="GPCR_Rhodpsn"/>
</dbReference>
<protein>
    <recommendedName>
        <fullName evidence="2">Proteinase-activated receptor 1</fullName>
    </recommendedName>
    <alternativeName>
        <fullName evidence="15">Thrombin receptor</fullName>
    </alternativeName>
</protein>
<dbReference type="InterPro" id="IPR017452">
    <property type="entry name" value="GPCR_Rhodpsn_7TM"/>
</dbReference>
<dbReference type="GO" id="GO:0048167">
    <property type="term" value="P:regulation of synaptic plasticity"/>
    <property type="evidence" value="ECO:0007669"/>
    <property type="project" value="Ensembl"/>
</dbReference>
<feature type="transmembrane region" description="Helical" evidence="19">
    <location>
        <begin position="414"/>
        <end position="438"/>
    </location>
</feature>
<reference evidence="21" key="2">
    <citation type="submission" date="2025-08" db="UniProtKB">
        <authorList>
            <consortium name="Ensembl"/>
        </authorList>
    </citation>
    <scope>IDENTIFICATION</scope>
    <source>
        <strain evidence="21">broiler</strain>
    </source>
</reference>
<sequence length="493" mass="54485">MPETSGRAAGEVVEDKEWFTAIHPAAEGVAEGRGEAAGCGAACPSCALTAPGCGAPAESAEIARMTACALPGETSDPSGSEPGLTVRCAGKECRRDHTYNNSSARARTFLIPDRGEPIPLEDIESSAENDSEVGRGPTNQTGSPQHEQRTVSAETERYLTSPWLTRFVPSVYTVVVVLSLPLNITAIFVFLKKMKIEKPAVVYMLNLALADVLFVSVLPFKIAYHFSGNNWVFGPRMCRFVTAAFYCNMYCSIMLMTSISFDRFLAVVYPMQALGWRTLTRASVICFIIWFVAIAGVVPFLVREQAMEIPKLNITTCHDVLRESELHSYYVYFFSVFSSVFFVVPFIITTICYVCIIRCLSSSTIVARQNKKTRALLLCVAVFSVFVICFGPTNVLLLIHYIHFSYNNSLEYLYFAYVLCVCISSVSCCIDPFIYYYASSQYQRQLFSLLSCKETLDPNSSNSSGQSMSSTSRRGTCSTNANNSVYSKLLVIQ</sequence>
<dbReference type="GO" id="GO:0030335">
    <property type="term" value="P:positive regulation of cell migration"/>
    <property type="evidence" value="ECO:0007669"/>
    <property type="project" value="Ensembl"/>
</dbReference>
<feature type="region of interest" description="Disordered" evidence="18">
    <location>
        <begin position="115"/>
        <end position="152"/>
    </location>
</feature>
<evidence type="ECO:0000256" key="3">
    <source>
        <dbReference type="ARBA" id="ARBA00022475"/>
    </source>
</evidence>
<keyword evidence="5" id="KW-0356">Hemostasis</keyword>
<dbReference type="GO" id="GO:0005769">
    <property type="term" value="C:early endosome"/>
    <property type="evidence" value="ECO:0007669"/>
    <property type="project" value="Ensembl"/>
</dbReference>
<feature type="transmembrane region" description="Helical" evidence="19">
    <location>
        <begin position="171"/>
        <end position="191"/>
    </location>
</feature>
<dbReference type="PROSITE" id="PS00237">
    <property type="entry name" value="G_PROTEIN_RECEP_F1_1"/>
    <property type="match status" value="1"/>
</dbReference>
<dbReference type="GO" id="GO:0032496">
    <property type="term" value="P:response to lipopolysaccharide"/>
    <property type="evidence" value="ECO:0007669"/>
    <property type="project" value="Ensembl"/>
</dbReference>
<dbReference type="GO" id="GO:0043065">
    <property type="term" value="P:positive regulation of apoptotic process"/>
    <property type="evidence" value="ECO:0007669"/>
    <property type="project" value="Ensembl"/>
</dbReference>
<dbReference type="PROSITE" id="PS50262">
    <property type="entry name" value="G_PROTEIN_RECEP_F1_2"/>
    <property type="match status" value="1"/>
</dbReference>
<dbReference type="GO" id="GO:0008285">
    <property type="term" value="P:negative regulation of cell population proliferation"/>
    <property type="evidence" value="ECO:0007669"/>
    <property type="project" value="Ensembl"/>
</dbReference>
<keyword evidence="22" id="KW-1185">Reference proteome</keyword>
<evidence type="ECO:0000256" key="6">
    <source>
        <dbReference type="ARBA" id="ARBA00022729"/>
    </source>
</evidence>
<gene>
    <name evidence="21" type="primary">F2RL1</name>
</gene>
<proteinExistence type="inferred from homology"/>
<dbReference type="FunFam" id="1.20.1070.10:FF:000040">
    <property type="entry name" value="Coagulation factor 2 (thrombin) receptor"/>
    <property type="match status" value="1"/>
</dbReference>
<dbReference type="SUPFAM" id="SSF81321">
    <property type="entry name" value="Family A G protein-coupled receptor-like"/>
    <property type="match status" value="1"/>
</dbReference>
<accession>A0A8V0Y5R5</accession>
<dbReference type="Ensembl" id="ENSGALT00010025221.1">
    <property type="protein sequence ID" value="ENSGALP00010014293.1"/>
    <property type="gene ID" value="ENSGALG00010010599.1"/>
</dbReference>
<keyword evidence="12 17" id="KW-0675">Receptor</keyword>
<evidence type="ECO:0000256" key="19">
    <source>
        <dbReference type="SAM" id="Phobius"/>
    </source>
</evidence>
<feature type="compositionally biased region" description="Acidic residues" evidence="18">
    <location>
        <begin position="119"/>
        <end position="131"/>
    </location>
</feature>
<keyword evidence="8 17" id="KW-0297">G-protein coupled receptor</keyword>
<dbReference type="GO" id="GO:0001965">
    <property type="term" value="F:G-protein alpha-subunit binding"/>
    <property type="evidence" value="ECO:0007669"/>
    <property type="project" value="Ensembl"/>
</dbReference>
<dbReference type="GO" id="GO:0051281">
    <property type="term" value="P:positive regulation of release of sequestered calcium ion into cytosol"/>
    <property type="evidence" value="ECO:0007669"/>
    <property type="project" value="Ensembl"/>
</dbReference>
<comment type="subcellular location">
    <subcellularLocation>
        <location evidence="1">Cell membrane</location>
        <topology evidence="1">Multi-pass membrane protein</topology>
    </subcellularLocation>
</comment>
<dbReference type="GO" id="GO:0045202">
    <property type="term" value="C:synapse"/>
    <property type="evidence" value="ECO:0007669"/>
    <property type="project" value="GOC"/>
</dbReference>
<dbReference type="GO" id="GO:0002248">
    <property type="term" value="P:connective tissue replacement involved in inflammatory response wound healing"/>
    <property type="evidence" value="ECO:0007669"/>
    <property type="project" value="Ensembl"/>
</dbReference>
<dbReference type="PANTHER" id="PTHR24232:SF20">
    <property type="entry name" value="PROTEINASE-ACTIVATED RECEPTOR 1"/>
    <property type="match status" value="1"/>
</dbReference>
<name>A0A8V0Y5R5_CHICK</name>
<evidence type="ECO:0000256" key="9">
    <source>
        <dbReference type="ARBA" id="ARBA00023084"/>
    </source>
</evidence>
<dbReference type="GO" id="GO:0099553">
    <property type="term" value="P:trans-synaptic signaling by endocannabinoid, modulating synaptic transmission"/>
    <property type="evidence" value="ECO:0007669"/>
    <property type="project" value="Ensembl"/>
</dbReference>
<dbReference type="InterPro" id="IPR003912">
    <property type="entry name" value="Protea_act_rcpt"/>
</dbReference>
<keyword evidence="14 17" id="KW-0807">Transducer</keyword>
<dbReference type="Gene3D" id="1.20.1070.10">
    <property type="entry name" value="Rhodopsin 7-helix transmembrane proteins"/>
    <property type="match status" value="1"/>
</dbReference>
<evidence type="ECO:0000259" key="20">
    <source>
        <dbReference type="PROSITE" id="PS50262"/>
    </source>
</evidence>
<dbReference type="GO" id="GO:0015057">
    <property type="term" value="F:thrombin-activated receptor activity"/>
    <property type="evidence" value="ECO:0000318"/>
    <property type="project" value="GO_Central"/>
</dbReference>
<evidence type="ECO:0000313" key="22">
    <source>
        <dbReference type="Proteomes" id="UP000000539"/>
    </source>
</evidence>
<dbReference type="GO" id="GO:0032651">
    <property type="term" value="P:regulation of interleukin-1 beta production"/>
    <property type="evidence" value="ECO:0007669"/>
    <property type="project" value="Ensembl"/>
</dbReference>
<dbReference type="GO" id="GO:0030194">
    <property type="term" value="P:positive regulation of blood coagulation"/>
    <property type="evidence" value="ECO:0000318"/>
    <property type="project" value="GO_Central"/>
</dbReference>
<dbReference type="GO" id="GO:0045907">
    <property type="term" value="P:positive regulation of vasoconstriction"/>
    <property type="evidence" value="ECO:0007669"/>
    <property type="project" value="Ensembl"/>
</dbReference>
<feature type="transmembrane region" description="Helical" evidence="19">
    <location>
        <begin position="240"/>
        <end position="261"/>
    </location>
</feature>
<organism evidence="21 22">
    <name type="scientific">Gallus gallus</name>
    <name type="common">Chicken</name>
    <dbReference type="NCBI Taxonomy" id="9031"/>
    <lineage>
        <taxon>Eukaryota</taxon>
        <taxon>Metazoa</taxon>
        <taxon>Chordata</taxon>
        <taxon>Craniata</taxon>
        <taxon>Vertebrata</taxon>
        <taxon>Euteleostomi</taxon>
        <taxon>Archelosauria</taxon>
        <taxon>Archosauria</taxon>
        <taxon>Dinosauria</taxon>
        <taxon>Saurischia</taxon>
        <taxon>Theropoda</taxon>
        <taxon>Coelurosauria</taxon>
        <taxon>Aves</taxon>
        <taxon>Neognathae</taxon>
        <taxon>Galloanserae</taxon>
        <taxon>Galliformes</taxon>
        <taxon>Phasianidae</taxon>
        <taxon>Phasianinae</taxon>
        <taxon>Gallus</taxon>
    </lineage>
</organism>
<dbReference type="GO" id="GO:0005102">
    <property type="term" value="F:signaling receptor binding"/>
    <property type="evidence" value="ECO:0007669"/>
    <property type="project" value="Ensembl"/>
</dbReference>
<comment type="similarity">
    <text evidence="17">Belongs to the G-protein coupled receptor 1 family.</text>
</comment>
<feature type="transmembrane region" description="Helical" evidence="19">
    <location>
        <begin position="282"/>
        <end position="302"/>
    </location>
</feature>
<evidence type="ECO:0000256" key="12">
    <source>
        <dbReference type="ARBA" id="ARBA00023170"/>
    </source>
</evidence>
<feature type="domain" description="G-protein coupled receptors family 1 profile" evidence="20">
    <location>
        <begin position="182"/>
        <end position="435"/>
    </location>
</feature>
<dbReference type="GO" id="GO:0031094">
    <property type="term" value="C:platelet dense tubular network"/>
    <property type="evidence" value="ECO:0007669"/>
    <property type="project" value="Ensembl"/>
</dbReference>
<dbReference type="PRINTS" id="PR00908">
    <property type="entry name" value="THROMBINR"/>
</dbReference>
<dbReference type="AlphaFoldDB" id="A0A8V0Y5R5"/>
<keyword evidence="7 19" id="KW-1133">Transmembrane helix</keyword>
<evidence type="ECO:0000256" key="5">
    <source>
        <dbReference type="ARBA" id="ARBA00022696"/>
    </source>
</evidence>
<evidence type="ECO:0000256" key="15">
    <source>
        <dbReference type="ARBA" id="ARBA00031780"/>
    </source>
</evidence>
<dbReference type="GO" id="GO:0007204">
    <property type="term" value="P:positive regulation of cytosolic calcium ion concentration"/>
    <property type="evidence" value="ECO:0007669"/>
    <property type="project" value="Ensembl"/>
</dbReference>
<dbReference type="GO" id="GO:0005770">
    <property type="term" value="C:late endosome"/>
    <property type="evidence" value="ECO:0007669"/>
    <property type="project" value="Ensembl"/>
</dbReference>
<evidence type="ECO:0000256" key="1">
    <source>
        <dbReference type="ARBA" id="ARBA00004651"/>
    </source>
</evidence>
<feature type="transmembrane region" description="Helical" evidence="19">
    <location>
        <begin position="200"/>
        <end position="220"/>
    </location>
</feature>
<evidence type="ECO:0000256" key="17">
    <source>
        <dbReference type="RuleBase" id="RU000688"/>
    </source>
</evidence>
<dbReference type="GO" id="GO:0032755">
    <property type="term" value="P:positive regulation of interleukin-6 production"/>
    <property type="evidence" value="ECO:0007669"/>
    <property type="project" value="Ensembl"/>
</dbReference>
<evidence type="ECO:0000256" key="13">
    <source>
        <dbReference type="ARBA" id="ARBA00023180"/>
    </source>
</evidence>
<reference evidence="21" key="3">
    <citation type="submission" date="2025-09" db="UniProtKB">
        <authorList>
            <consortium name="Ensembl"/>
        </authorList>
    </citation>
    <scope>IDENTIFICATION</scope>
    <source>
        <strain evidence="21">broiler</strain>
    </source>
</reference>
<feature type="region of interest" description="Disordered" evidence="18">
    <location>
        <begin position="459"/>
        <end position="479"/>
    </location>
</feature>
<dbReference type="GO" id="GO:0005901">
    <property type="term" value="C:caveola"/>
    <property type="evidence" value="ECO:0007669"/>
    <property type="project" value="Ensembl"/>
</dbReference>
<evidence type="ECO:0000256" key="16">
    <source>
        <dbReference type="PIRSR" id="PIRSR603912-52"/>
    </source>
</evidence>
<dbReference type="GO" id="GO:0030168">
    <property type="term" value="P:platelet activation"/>
    <property type="evidence" value="ECO:0007669"/>
    <property type="project" value="Ensembl"/>
</dbReference>
<keyword evidence="13" id="KW-0325">Glycoprotein</keyword>
<dbReference type="FunCoup" id="A0A8V0Y5R5">
    <property type="interactions" value="169"/>
</dbReference>
<feature type="disulfide bond" evidence="16">
    <location>
        <begin position="238"/>
        <end position="317"/>
    </location>
</feature>
<dbReference type="GO" id="GO:0045893">
    <property type="term" value="P:positive regulation of DNA-templated transcription"/>
    <property type="evidence" value="ECO:0007669"/>
    <property type="project" value="Ensembl"/>
</dbReference>
<keyword evidence="6" id="KW-0732">Signal</keyword>